<feature type="non-terminal residue" evidence="1">
    <location>
        <position position="1"/>
    </location>
</feature>
<reference evidence="1 2" key="1">
    <citation type="journal article" date="2019" name="Sci. Rep.">
        <title>A high-quality genome of Eragrostis curvula grass provides insights into Poaceae evolution and supports new strategies to enhance forage quality.</title>
        <authorList>
            <person name="Carballo J."/>
            <person name="Santos B.A.C.M."/>
            <person name="Zappacosta D."/>
            <person name="Garbus I."/>
            <person name="Selva J.P."/>
            <person name="Gallo C.A."/>
            <person name="Diaz A."/>
            <person name="Albertini E."/>
            <person name="Caccamo M."/>
            <person name="Echenique V."/>
        </authorList>
    </citation>
    <scope>NUCLEOTIDE SEQUENCE [LARGE SCALE GENOMIC DNA]</scope>
    <source>
        <strain evidence="2">cv. Victoria</strain>
        <tissue evidence="1">Leaf</tissue>
    </source>
</reference>
<dbReference type="Proteomes" id="UP000324897">
    <property type="component" value="Chromosome 1"/>
</dbReference>
<dbReference type="AlphaFoldDB" id="A0A5J9V9S5"/>
<accession>A0A5J9V9S5</accession>
<sequence>MTIFFLFLVLRQEEDLIAWIRTLPQGKSWSIQMIYQSAYSQFRSTGSRQDRSRSRKIDHCEGAMYAELTGIMQPLLLAGDAGMDGVVVEES</sequence>
<gene>
    <name evidence="1" type="ORF">EJB05_24453</name>
</gene>
<keyword evidence="2" id="KW-1185">Reference proteome</keyword>
<protein>
    <submittedName>
        <fullName evidence="1">Uncharacterized protein</fullName>
    </submittedName>
</protein>
<name>A0A5J9V9S5_9POAL</name>
<dbReference type="EMBL" id="RWGY01000011">
    <property type="protein sequence ID" value="TVU32706.1"/>
    <property type="molecule type" value="Genomic_DNA"/>
</dbReference>
<proteinExistence type="predicted"/>
<dbReference type="Gramene" id="TVU32706">
    <property type="protein sequence ID" value="TVU32706"/>
    <property type="gene ID" value="EJB05_24453"/>
</dbReference>
<organism evidence="1 2">
    <name type="scientific">Eragrostis curvula</name>
    <name type="common">weeping love grass</name>
    <dbReference type="NCBI Taxonomy" id="38414"/>
    <lineage>
        <taxon>Eukaryota</taxon>
        <taxon>Viridiplantae</taxon>
        <taxon>Streptophyta</taxon>
        <taxon>Embryophyta</taxon>
        <taxon>Tracheophyta</taxon>
        <taxon>Spermatophyta</taxon>
        <taxon>Magnoliopsida</taxon>
        <taxon>Liliopsida</taxon>
        <taxon>Poales</taxon>
        <taxon>Poaceae</taxon>
        <taxon>PACMAD clade</taxon>
        <taxon>Chloridoideae</taxon>
        <taxon>Eragrostideae</taxon>
        <taxon>Eragrostidinae</taxon>
        <taxon>Eragrostis</taxon>
    </lineage>
</organism>
<comment type="caution">
    <text evidence="1">The sequence shown here is derived from an EMBL/GenBank/DDBJ whole genome shotgun (WGS) entry which is preliminary data.</text>
</comment>
<evidence type="ECO:0000313" key="1">
    <source>
        <dbReference type="EMBL" id="TVU32706.1"/>
    </source>
</evidence>
<evidence type="ECO:0000313" key="2">
    <source>
        <dbReference type="Proteomes" id="UP000324897"/>
    </source>
</evidence>